<dbReference type="InterPro" id="IPR043708">
    <property type="entry name" value="DUF5648"/>
</dbReference>
<protein>
    <recommendedName>
        <fullName evidence="2">DUF5648 domain-containing protein</fullName>
    </recommendedName>
</protein>
<feature type="compositionally biased region" description="Polar residues" evidence="1">
    <location>
        <begin position="8"/>
        <end position="17"/>
    </location>
</feature>
<organism evidence="3 4">
    <name type="scientific">Ancylostoma caninum</name>
    <name type="common">Dog hookworm</name>
    <dbReference type="NCBI Taxonomy" id="29170"/>
    <lineage>
        <taxon>Eukaryota</taxon>
        <taxon>Metazoa</taxon>
        <taxon>Ecdysozoa</taxon>
        <taxon>Nematoda</taxon>
        <taxon>Chromadorea</taxon>
        <taxon>Rhabditida</taxon>
        <taxon>Rhabditina</taxon>
        <taxon>Rhabditomorpha</taxon>
        <taxon>Strongyloidea</taxon>
        <taxon>Ancylostomatidae</taxon>
        <taxon>Ancylostomatinae</taxon>
        <taxon>Ancylostoma</taxon>
    </lineage>
</organism>
<feature type="compositionally biased region" description="Pro residues" evidence="1">
    <location>
        <begin position="77"/>
        <end position="93"/>
    </location>
</feature>
<accession>A0A368GC53</accession>
<feature type="region of interest" description="Disordered" evidence="1">
    <location>
        <begin position="74"/>
        <end position="179"/>
    </location>
</feature>
<sequence length="313" mass="34350">MMHFDWQGRNTRQQNKRSCAERRSYKIGRKPLLARILQSPSKMHGISVCLAFLAGSAGVLAVGPPSIKTESWQVHPGLPPHGPPDLGPGPFGPIGPGGGGSWGGPGGGWDGGIGFGHHGHHGHHSHSHSHEWDSHEGGRGNGHGGNRPGRPGRPGRPNRPNKGNNNWNNNGNGNGNFNKNDWGWFNQHLSQLQRLYSPKHDRHRFHTENQPVSTFLSEGFHHEAPQGRMITVGRFNQHMGEIRRRCPHMVPLYAALNARGNTQRLTTNQFELNSLTASGWYAIQQVGYCVNSRNCGAKKALRQLSVTAKLGMS</sequence>
<comment type="caution">
    <text evidence="3">The sequence shown here is derived from an EMBL/GenBank/DDBJ whole genome shotgun (WGS) entry which is preliminary data.</text>
</comment>
<dbReference type="OrthoDB" id="5848094at2759"/>
<dbReference type="EMBL" id="JOJR01000215">
    <property type="protein sequence ID" value="RCN41966.1"/>
    <property type="molecule type" value="Genomic_DNA"/>
</dbReference>
<proteinExistence type="predicted"/>
<feature type="compositionally biased region" description="Basic residues" evidence="1">
    <location>
        <begin position="117"/>
        <end position="127"/>
    </location>
</feature>
<feature type="region of interest" description="Disordered" evidence="1">
    <location>
        <begin position="1"/>
        <end position="20"/>
    </location>
</feature>
<dbReference type="AlphaFoldDB" id="A0A368GC53"/>
<dbReference type="Pfam" id="PF18885">
    <property type="entry name" value="DUF5648"/>
    <property type="match status" value="1"/>
</dbReference>
<feature type="domain" description="DUF5648" evidence="2">
    <location>
        <begin position="192"/>
        <end position="305"/>
    </location>
</feature>
<feature type="compositionally biased region" description="Low complexity" evidence="1">
    <location>
        <begin position="158"/>
        <end position="171"/>
    </location>
</feature>
<feature type="compositionally biased region" description="Basic and acidic residues" evidence="1">
    <location>
        <begin position="128"/>
        <end position="138"/>
    </location>
</feature>
<dbReference type="Proteomes" id="UP000252519">
    <property type="component" value="Unassembled WGS sequence"/>
</dbReference>
<evidence type="ECO:0000313" key="4">
    <source>
        <dbReference type="Proteomes" id="UP000252519"/>
    </source>
</evidence>
<reference evidence="3 4" key="1">
    <citation type="submission" date="2014-10" db="EMBL/GenBank/DDBJ databases">
        <title>Draft genome of the hookworm Ancylostoma caninum.</title>
        <authorList>
            <person name="Mitreva M."/>
        </authorList>
    </citation>
    <scope>NUCLEOTIDE SEQUENCE [LARGE SCALE GENOMIC DNA]</scope>
    <source>
        <strain evidence="3 4">Baltimore</strain>
    </source>
</reference>
<keyword evidence="4" id="KW-1185">Reference proteome</keyword>
<feature type="compositionally biased region" description="Gly residues" evidence="1">
    <location>
        <begin position="94"/>
        <end position="116"/>
    </location>
</feature>
<evidence type="ECO:0000256" key="1">
    <source>
        <dbReference type="SAM" id="MobiDB-lite"/>
    </source>
</evidence>
<evidence type="ECO:0000259" key="2">
    <source>
        <dbReference type="Pfam" id="PF18885"/>
    </source>
</evidence>
<gene>
    <name evidence="3" type="ORF">ANCCAN_12071</name>
</gene>
<evidence type="ECO:0000313" key="3">
    <source>
        <dbReference type="EMBL" id="RCN41966.1"/>
    </source>
</evidence>
<name>A0A368GC53_ANCCA</name>